<evidence type="ECO:0000256" key="1">
    <source>
        <dbReference type="SAM" id="MobiDB-lite"/>
    </source>
</evidence>
<evidence type="ECO:0000313" key="2">
    <source>
        <dbReference type="EMBL" id="VAW88707.1"/>
    </source>
</evidence>
<name>A0A3B0ZMZ7_9ZZZZ</name>
<proteinExistence type="predicted"/>
<organism evidence="2">
    <name type="scientific">hydrothermal vent metagenome</name>
    <dbReference type="NCBI Taxonomy" id="652676"/>
    <lineage>
        <taxon>unclassified sequences</taxon>
        <taxon>metagenomes</taxon>
        <taxon>ecological metagenomes</taxon>
    </lineage>
</organism>
<feature type="region of interest" description="Disordered" evidence="1">
    <location>
        <begin position="1"/>
        <end position="38"/>
    </location>
</feature>
<dbReference type="AlphaFoldDB" id="A0A3B0ZMZ7"/>
<feature type="compositionally biased region" description="Basic residues" evidence="1">
    <location>
        <begin position="23"/>
        <end position="37"/>
    </location>
</feature>
<gene>
    <name evidence="2" type="ORF">MNBD_GAMMA16-105</name>
</gene>
<dbReference type="EMBL" id="UOFO01000150">
    <property type="protein sequence ID" value="VAW88707.1"/>
    <property type="molecule type" value="Genomic_DNA"/>
</dbReference>
<accession>A0A3B0ZMZ7</accession>
<reference evidence="2" key="1">
    <citation type="submission" date="2018-06" db="EMBL/GenBank/DDBJ databases">
        <authorList>
            <person name="Zhirakovskaya E."/>
        </authorList>
    </citation>
    <scope>NUCLEOTIDE SEQUENCE</scope>
</reference>
<sequence length="53" mass="5976">MPKPTATPKTRNPVARSPLLRKGGVHVKSKTGRRVKSRLSVEDAIDEWYETTE</sequence>
<protein>
    <submittedName>
        <fullName evidence="2">Uncharacterized protein</fullName>
    </submittedName>
</protein>